<comment type="caution">
    <text evidence="1">The sequence shown here is derived from an EMBL/GenBank/DDBJ whole genome shotgun (WGS) entry which is preliminary data.</text>
</comment>
<protein>
    <submittedName>
        <fullName evidence="1">Uncharacterized protein</fullName>
    </submittedName>
</protein>
<dbReference type="EMBL" id="JBGNUJ010000003">
    <property type="protein sequence ID" value="KAL3961539.1"/>
    <property type="molecule type" value="Genomic_DNA"/>
</dbReference>
<accession>A0ACC4E0A3</accession>
<reference evidence="1" key="1">
    <citation type="submission" date="2024-12" db="EMBL/GenBank/DDBJ databases">
        <title>Comparative genomics and development of molecular markers within Purpureocillium lilacinum and among Purpureocillium species.</title>
        <authorList>
            <person name="Yeh Z.-Y."/>
            <person name="Ni N.-T."/>
            <person name="Lo P.-H."/>
            <person name="Mushyakhwo K."/>
            <person name="Lin C.-F."/>
            <person name="Nai Y.-S."/>
        </authorList>
    </citation>
    <scope>NUCLEOTIDE SEQUENCE</scope>
    <source>
        <strain evidence="1">NCHU-NPUST-175</strain>
    </source>
</reference>
<name>A0ACC4E0A3_PURLI</name>
<proteinExistence type="predicted"/>
<evidence type="ECO:0000313" key="1">
    <source>
        <dbReference type="EMBL" id="KAL3961539.1"/>
    </source>
</evidence>
<evidence type="ECO:0000313" key="2">
    <source>
        <dbReference type="Proteomes" id="UP001638806"/>
    </source>
</evidence>
<dbReference type="Proteomes" id="UP001638806">
    <property type="component" value="Unassembled WGS sequence"/>
</dbReference>
<organism evidence="1 2">
    <name type="scientific">Purpureocillium lilacinum</name>
    <name type="common">Paecilomyces lilacinus</name>
    <dbReference type="NCBI Taxonomy" id="33203"/>
    <lineage>
        <taxon>Eukaryota</taxon>
        <taxon>Fungi</taxon>
        <taxon>Dikarya</taxon>
        <taxon>Ascomycota</taxon>
        <taxon>Pezizomycotina</taxon>
        <taxon>Sordariomycetes</taxon>
        <taxon>Hypocreomycetidae</taxon>
        <taxon>Hypocreales</taxon>
        <taxon>Ophiocordycipitaceae</taxon>
        <taxon>Purpureocillium</taxon>
    </lineage>
</organism>
<gene>
    <name evidence="1" type="ORF">ACCO45_003062</name>
</gene>
<keyword evidence="2" id="KW-1185">Reference proteome</keyword>
<sequence length="300" mass="33805">MQAWWSLAAERGDAKQRRQDPLGAMGRLKPVEQDPLESFGLPSKGDTRLLDFKTQEKYYTKIVERYMTFCSDAGQRDELLRRRDRGGPAAPASASVEALENPANTKALSDVMAALRKLREGIVASKRSDDFAVQAYLFCIRLSVLAKQPESYHPAILHLLRALHPQQPLTSVELDEVVGYLVLDTACRRRQLAEAFALRQRYGLRDGKVGAALAALVHDNSLLFYRVKRAVDGHKARVMEWAEAGVRLHALKSIGKTYMSVDTDFLERMTGSTWAELKANDGVGWELEQERVVIRRPRAR</sequence>